<evidence type="ECO:0000313" key="10">
    <source>
        <dbReference type="EMBL" id="KAF3338994.1"/>
    </source>
</evidence>
<keyword evidence="5" id="KW-0677">Repeat</keyword>
<keyword evidence="2" id="KW-0433">Leucine-rich repeat</keyword>
<evidence type="ECO:0000256" key="5">
    <source>
        <dbReference type="ARBA" id="ARBA00022737"/>
    </source>
</evidence>
<keyword evidence="7" id="KW-0472">Membrane</keyword>
<dbReference type="AlphaFoldDB" id="A0A833RCS7"/>
<evidence type="ECO:0000256" key="6">
    <source>
        <dbReference type="ARBA" id="ARBA00022989"/>
    </source>
</evidence>
<comment type="caution">
    <text evidence="10">The sequence shown here is derived from an EMBL/GenBank/DDBJ whole genome shotgun (WGS) entry which is preliminary data.</text>
</comment>
<dbReference type="GO" id="GO:0016301">
    <property type="term" value="F:kinase activity"/>
    <property type="evidence" value="ECO:0007669"/>
    <property type="project" value="UniProtKB-KW"/>
</dbReference>
<dbReference type="InterPro" id="IPR032675">
    <property type="entry name" value="LRR_dom_sf"/>
</dbReference>
<dbReference type="Gene3D" id="3.80.10.10">
    <property type="entry name" value="Ribonuclease Inhibitor"/>
    <property type="match status" value="2"/>
</dbReference>
<feature type="domain" description="Leucine-rich repeat-containing N-terminal plant-type" evidence="9">
    <location>
        <begin position="16"/>
        <end position="57"/>
    </location>
</feature>
<dbReference type="Pfam" id="PF08263">
    <property type="entry name" value="LRRNT_2"/>
    <property type="match status" value="1"/>
</dbReference>
<proteinExistence type="predicted"/>
<evidence type="ECO:0000256" key="3">
    <source>
        <dbReference type="ARBA" id="ARBA00022692"/>
    </source>
</evidence>
<comment type="subcellular location">
    <subcellularLocation>
        <location evidence="1">Membrane</location>
    </subcellularLocation>
</comment>
<evidence type="ECO:0000256" key="7">
    <source>
        <dbReference type="ARBA" id="ARBA00023136"/>
    </source>
</evidence>
<dbReference type="SUPFAM" id="SSF52047">
    <property type="entry name" value="RNI-like"/>
    <property type="match status" value="1"/>
</dbReference>
<name>A0A833RCS7_9POAL</name>
<organism evidence="10 11">
    <name type="scientific">Carex littledalei</name>
    <dbReference type="NCBI Taxonomy" id="544730"/>
    <lineage>
        <taxon>Eukaryota</taxon>
        <taxon>Viridiplantae</taxon>
        <taxon>Streptophyta</taxon>
        <taxon>Embryophyta</taxon>
        <taxon>Tracheophyta</taxon>
        <taxon>Spermatophyta</taxon>
        <taxon>Magnoliopsida</taxon>
        <taxon>Liliopsida</taxon>
        <taxon>Poales</taxon>
        <taxon>Cyperaceae</taxon>
        <taxon>Cyperoideae</taxon>
        <taxon>Cariceae</taxon>
        <taxon>Carex</taxon>
        <taxon>Carex subgen. Euthyceras</taxon>
    </lineage>
</organism>
<dbReference type="InterPro" id="IPR053213">
    <property type="entry name" value="RLP29"/>
</dbReference>
<protein>
    <submittedName>
        <fullName evidence="10">LRR receptor-like serine/threonine-protein kinase FLS2</fullName>
    </submittedName>
</protein>
<evidence type="ECO:0000313" key="11">
    <source>
        <dbReference type="Proteomes" id="UP000623129"/>
    </source>
</evidence>
<dbReference type="FunFam" id="3.80.10.10:FF:000400">
    <property type="entry name" value="Nuclear pore complex protein NUP107"/>
    <property type="match status" value="1"/>
</dbReference>
<dbReference type="Proteomes" id="UP000623129">
    <property type="component" value="Unassembled WGS sequence"/>
</dbReference>
<keyword evidence="3" id="KW-0812">Transmembrane</keyword>
<dbReference type="InterPro" id="IPR003591">
    <property type="entry name" value="Leu-rich_rpt_typical-subtyp"/>
</dbReference>
<evidence type="ECO:0000256" key="8">
    <source>
        <dbReference type="SAM" id="SignalP"/>
    </source>
</evidence>
<dbReference type="SMART" id="SM00369">
    <property type="entry name" value="LRR_TYP"/>
    <property type="match status" value="4"/>
</dbReference>
<sequence>MLLSLLPILTTSLTLSSDIAALADFKSSITNPRQFSCLFKWNFTASDPCEFPCGISCTTRSTTNLYSRITAITLDPAGYSGRLPASFANLTALEHLDLSGNAFYGRIPRSLFTLPSLKTLVLASNSFAGSIPKLVAKSSSLQKLDLSRNLLTGTVPQSLGSLSSLTTVDLSYNRLTGSIPGSLLPNLVELALRGNSINGFLKQSAFSPLQSIQVIELAGNRLEGKLESWLFLLPSMQQMDLSNNSFTGLSVQSPPVNGTNQFVAIDLGFNHIKGTLPVQLAQFGSLVSVSLRHNLLTGHVPAEYCTAKEGVGFRRLFLDGNFLNGEVPKGFFENENFVGSFGDNCLEGCPSSMVICSPAQKPQSVCMKQQHTA</sequence>
<dbReference type="Pfam" id="PF00560">
    <property type="entry name" value="LRR_1"/>
    <property type="match status" value="1"/>
</dbReference>
<dbReference type="PANTHER" id="PTHR48009">
    <property type="entry name" value="LEUCINE-RICH REPEAT (LRR) FAMILY PROTEIN"/>
    <property type="match status" value="1"/>
</dbReference>
<keyword evidence="10" id="KW-0418">Kinase</keyword>
<evidence type="ECO:0000259" key="9">
    <source>
        <dbReference type="Pfam" id="PF08263"/>
    </source>
</evidence>
<gene>
    <name evidence="10" type="ORF">FCM35_KLT16465</name>
</gene>
<keyword evidence="10" id="KW-0808">Transferase</keyword>
<dbReference type="OrthoDB" id="676979at2759"/>
<reference evidence="10" key="1">
    <citation type="submission" date="2020-01" db="EMBL/GenBank/DDBJ databases">
        <title>Genome sequence of Kobresia littledalei, the first chromosome-level genome in the family Cyperaceae.</title>
        <authorList>
            <person name="Qu G."/>
        </authorList>
    </citation>
    <scope>NUCLEOTIDE SEQUENCE</scope>
    <source>
        <strain evidence="10">C.B.Clarke</strain>
        <tissue evidence="10">Leaf</tissue>
    </source>
</reference>
<dbReference type="EMBL" id="SWLB01000004">
    <property type="protein sequence ID" value="KAF3338994.1"/>
    <property type="molecule type" value="Genomic_DNA"/>
</dbReference>
<dbReference type="PRINTS" id="PR00019">
    <property type="entry name" value="LEURICHRPT"/>
</dbReference>
<dbReference type="PANTHER" id="PTHR48009:SF9">
    <property type="entry name" value="LRR RECEPTOR-LIKE SERINE_THREONINE-PROTEIN KINASE GSO1"/>
    <property type="match status" value="1"/>
</dbReference>
<keyword evidence="6" id="KW-1133">Transmembrane helix</keyword>
<dbReference type="InterPro" id="IPR001611">
    <property type="entry name" value="Leu-rich_rpt"/>
</dbReference>
<evidence type="ECO:0000256" key="1">
    <source>
        <dbReference type="ARBA" id="ARBA00004370"/>
    </source>
</evidence>
<evidence type="ECO:0000256" key="4">
    <source>
        <dbReference type="ARBA" id="ARBA00022729"/>
    </source>
</evidence>
<feature type="signal peptide" evidence="8">
    <location>
        <begin position="1"/>
        <end position="16"/>
    </location>
</feature>
<feature type="chain" id="PRO_5032344174" evidence="8">
    <location>
        <begin position="17"/>
        <end position="373"/>
    </location>
</feature>
<accession>A0A833RCS7</accession>
<evidence type="ECO:0000256" key="2">
    <source>
        <dbReference type="ARBA" id="ARBA00022614"/>
    </source>
</evidence>
<dbReference type="Pfam" id="PF13855">
    <property type="entry name" value="LRR_8"/>
    <property type="match status" value="2"/>
</dbReference>
<dbReference type="InterPro" id="IPR013210">
    <property type="entry name" value="LRR_N_plant-typ"/>
</dbReference>
<keyword evidence="10" id="KW-0675">Receptor</keyword>
<keyword evidence="4 8" id="KW-0732">Signal</keyword>
<dbReference type="GO" id="GO:0016020">
    <property type="term" value="C:membrane"/>
    <property type="evidence" value="ECO:0007669"/>
    <property type="project" value="UniProtKB-SubCell"/>
</dbReference>
<keyword evidence="11" id="KW-1185">Reference proteome</keyword>